<dbReference type="PANTHER" id="PTHR31691">
    <property type="entry name" value="ROTATIN"/>
    <property type="match status" value="1"/>
</dbReference>
<dbReference type="PANTHER" id="PTHR31691:SF1">
    <property type="entry name" value="ROTATIN"/>
    <property type="match status" value="1"/>
</dbReference>
<keyword evidence="2" id="KW-1185">Reference proteome</keyword>
<dbReference type="OrthoDB" id="428850at2759"/>
<sequence>MEKNAMAFYVQGIFYLKNKRNILFLLEFVSSFSQLLRSCLLVDTHLVLQDELLKPLLEKFFVILSFSSKDSIGPELSSAVHRTWEDLLVFLATLLRKCGHSALPILSLALAKHWASVIDTLCECIHLSTRQPSLCMVSLHFLALLFAEEGKREFNNEEDTCYRPTVSFLLDEKKNQSSVTKLCELLIQVDL</sequence>
<reference evidence="1 2" key="1">
    <citation type="journal article" date="2013" name="Proc. Natl. Acad. Sci. U.S.A.">
        <title>The king cobra genome reveals dynamic gene evolution and adaptation in the snake venom system.</title>
        <authorList>
            <person name="Vonk F.J."/>
            <person name="Casewell N.R."/>
            <person name="Henkel C.V."/>
            <person name="Heimberg A.M."/>
            <person name="Jansen H.J."/>
            <person name="McCleary R.J."/>
            <person name="Kerkkamp H.M."/>
            <person name="Vos R.A."/>
            <person name="Guerreiro I."/>
            <person name="Calvete J.J."/>
            <person name="Wuster W."/>
            <person name="Woods A.E."/>
            <person name="Logan J.M."/>
            <person name="Harrison R.A."/>
            <person name="Castoe T.A."/>
            <person name="de Koning A.P."/>
            <person name="Pollock D.D."/>
            <person name="Yandell M."/>
            <person name="Calderon D."/>
            <person name="Renjifo C."/>
            <person name="Currier R.B."/>
            <person name="Salgado D."/>
            <person name="Pla D."/>
            <person name="Sanz L."/>
            <person name="Hyder A.S."/>
            <person name="Ribeiro J.M."/>
            <person name="Arntzen J.W."/>
            <person name="van den Thillart G.E."/>
            <person name="Boetzer M."/>
            <person name="Pirovano W."/>
            <person name="Dirks R.P."/>
            <person name="Spaink H.P."/>
            <person name="Duboule D."/>
            <person name="McGlinn E."/>
            <person name="Kini R.M."/>
            <person name="Richardson M.K."/>
        </authorList>
    </citation>
    <scope>NUCLEOTIDE SEQUENCE</scope>
    <source>
        <tissue evidence="1">Blood</tissue>
    </source>
</reference>
<name>V8NSS0_OPHHA</name>
<dbReference type="GO" id="GO:0036064">
    <property type="term" value="C:ciliary basal body"/>
    <property type="evidence" value="ECO:0007669"/>
    <property type="project" value="InterPro"/>
</dbReference>
<dbReference type="GO" id="GO:0005813">
    <property type="term" value="C:centrosome"/>
    <property type="evidence" value="ECO:0007669"/>
    <property type="project" value="InterPro"/>
</dbReference>
<dbReference type="InterPro" id="IPR030791">
    <property type="entry name" value="Rotatin"/>
</dbReference>
<gene>
    <name evidence="1" type="primary">RTTN</name>
    <name evidence="1" type="ORF">L345_09106</name>
</gene>
<evidence type="ECO:0000313" key="2">
    <source>
        <dbReference type="Proteomes" id="UP000018936"/>
    </source>
</evidence>
<proteinExistence type="predicted"/>
<dbReference type="Proteomes" id="UP000018936">
    <property type="component" value="Unassembled WGS sequence"/>
</dbReference>
<comment type="caution">
    <text evidence="1">The sequence shown here is derived from an EMBL/GenBank/DDBJ whole genome shotgun (WGS) entry which is preliminary data.</text>
</comment>
<dbReference type="GO" id="GO:0007099">
    <property type="term" value="P:centriole replication"/>
    <property type="evidence" value="ECO:0007669"/>
    <property type="project" value="TreeGrafter"/>
</dbReference>
<dbReference type="GO" id="GO:0005814">
    <property type="term" value="C:centriole"/>
    <property type="evidence" value="ECO:0007669"/>
    <property type="project" value="TreeGrafter"/>
</dbReference>
<dbReference type="EMBL" id="AZIM01001983">
    <property type="protein sequence ID" value="ETE65120.1"/>
    <property type="molecule type" value="Genomic_DNA"/>
</dbReference>
<organism evidence="1 2">
    <name type="scientific">Ophiophagus hannah</name>
    <name type="common">King cobra</name>
    <name type="synonym">Naja hannah</name>
    <dbReference type="NCBI Taxonomy" id="8665"/>
    <lineage>
        <taxon>Eukaryota</taxon>
        <taxon>Metazoa</taxon>
        <taxon>Chordata</taxon>
        <taxon>Craniata</taxon>
        <taxon>Vertebrata</taxon>
        <taxon>Euteleostomi</taxon>
        <taxon>Lepidosauria</taxon>
        <taxon>Squamata</taxon>
        <taxon>Bifurcata</taxon>
        <taxon>Unidentata</taxon>
        <taxon>Episquamata</taxon>
        <taxon>Toxicofera</taxon>
        <taxon>Serpentes</taxon>
        <taxon>Colubroidea</taxon>
        <taxon>Elapidae</taxon>
        <taxon>Elapinae</taxon>
        <taxon>Ophiophagus</taxon>
    </lineage>
</organism>
<feature type="non-terminal residue" evidence="1">
    <location>
        <position position="1"/>
    </location>
</feature>
<accession>V8NSS0</accession>
<dbReference type="GO" id="GO:0032053">
    <property type="term" value="P:ciliary basal body organization"/>
    <property type="evidence" value="ECO:0007669"/>
    <property type="project" value="TreeGrafter"/>
</dbReference>
<evidence type="ECO:0000313" key="1">
    <source>
        <dbReference type="EMBL" id="ETE65120.1"/>
    </source>
</evidence>
<dbReference type="AlphaFoldDB" id="V8NSS0"/>
<dbReference type="GO" id="GO:0010457">
    <property type="term" value="P:centriole-centriole cohesion"/>
    <property type="evidence" value="ECO:0007669"/>
    <property type="project" value="TreeGrafter"/>
</dbReference>
<protein>
    <submittedName>
        <fullName evidence="1">Rotatin</fullName>
    </submittedName>
</protein>